<evidence type="ECO:0000256" key="18">
    <source>
        <dbReference type="ARBA" id="ARBA00048739"/>
    </source>
</evidence>
<comment type="catalytic activity">
    <reaction evidence="12">
        <text>15-oxo-(5S,6R)-dihydroxy-(7E,9E,11Z)-eicosatrienoate + NADH + H(+) = (5S,6R,15S)-trihydroxy-(7E,9E,11Z)-eicosatrienoate + NAD(+)</text>
        <dbReference type="Rhea" id="RHEA:41596"/>
        <dbReference type="ChEBI" id="CHEBI:15378"/>
        <dbReference type="ChEBI" id="CHEBI:57540"/>
        <dbReference type="ChEBI" id="CHEBI:57945"/>
        <dbReference type="ChEBI" id="CHEBI:78325"/>
        <dbReference type="ChEBI" id="CHEBI:78329"/>
    </reaction>
    <physiologicalReaction direction="left-to-right" evidence="12">
        <dbReference type="Rhea" id="RHEA:41597"/>
    </physiologicalReaction>
</comment>
<dbReference type="PRINTS" id="PR00080">
    <property type="entry name" value="SDRFAMILY"/>
</dbReference>
<evidence type="ECO:0000313" key="24">
    <source>
        <dbReference type="Proteomes" id="UP001497382"/>
    </source>
</evidence>
<dbReference type="InterPro" id="IPR020904">
    <property type="entry name" value="Sc_DH/Rdtase_CS"/>
</dbReference>
<dbReference type="GO" id="GO:0047034">
    <property type="term" value="F:15-hydroxyicosatetraenoate dehydrogenase activity"/>
    <property type="evidence" value="ECO:0007669"/>
    <property type="project" value="UniProtKB-EC"/>
</dbReference>
<comment type="catalytic activity">
    <reaction evidence="21">
        <text>resolvin E1 + NAD(+) = 18-oxo-resolvin E1 + NADH + H(+)</text>
        <dbReference type="Rhea" id="RHEA:49244"/>
        <dbReference type="ChEBI" id="CHEBI:15378"/>
        <dbReference type="ChEBI" id="CHEBI:57540"/>
        <dbReference type="ChEBI" id="CHEBI:57945"/>
        <dbReference type="ChEBI" id="CHEBI:91000"/>
        <dbReference type="ChEBI" id="CHEBI:91001"/>
    </reaction>
    <physiologicalReaction direction="left-to-right" evidence="21">
        <dbReference type="Rhea" id="RHEA:49245"/>
    </physiologicalReaction>
</comment>
<evidence type="ECO:0000256" key="8">
    <source>
        <dbReference type="ARBA" id="ARBA00045705"/>
    </source>
</evidence>
<evidence type="ECO:0000256" key="15">
    <source>
        <dbReference type="ARBA" id="ARBA00048393"/>
    </source>
</evidence>
<dbReference type="EC" id="1.1.1.232" evidence="4"/>
<dbReference type="EMBL" id="CAXIEN010000179">
    <property type="protein sequence ID" value="CAL1284466.1"/>
    <property type="molecule type" value="Genomic_DNA"/>
</dbReference>
<evidence type="ECO:0000256" key="3">
    <source>
        <dbReference type="ARBA" id="ARBA00038968"/>
    </source>
</evidence>
<accession>A0AAV2ALB3</accession>
<sequence>MVVCLEEWCTEQCDGRMLKNNAKNENAAAVHPVTSCKCYFSCLEFEAESSKKRMDFSGKVAIVTGGSQGIGRALVSSLLNSGMKVCICDIDENAAKAFIDILSSSQKENVIFQQCDVTSFDSFKAAFDRLISSFGRIDLVVNNAGLHDEINWRKVVDVNIVGVINGTKLGFEYMDIRKTSRGGDIINMASIAGLSAPALHPVYSATKHAVVGLTKCYGSDYHLERTSVRVNAVCPTLASTNLQMNINSHSLDEGESTRLLANVKILETEDVAKALMQLLQDGKNGSLLRVDPTGTSYV</sequence>
<evidence type="ECO:0000256" key="1">
    <source>
        <dbReference type="ARBA" id="ARBA00006484"/>
    </source>
</evidence>
<comment type="catalytic activity">
    <reaction evidence="13">
        <text>(11R)-hydroxy-(5Z,8Z,12E,14Z)-eicosatetraenoate + NAD(+) = 11-oxo-(5Z,8Z,12E,14Z)-eicosatetraenoate + NADH + H(+)</text>
        <dbReference type="Rhea" id="RHEA:48640"/>
        <dbReference type="ChEBI" id="CHEBI:15378"/>
        <dbReference type="ChEBI" id="CHEBI:57540"/>
        <dbReference type="ChEBI" id="CHEBI:57945"/>
        <dbReference type="ChEBI" id="CHEBI:78836"/>
        <dbReference type="ChEBI" id="CHEBI:90697"/>
    </reaction>
    <physiologicalReaction direction="left-to-right" evidence="13">
        <dbReference type="Rhea" id="RHEA:48641"/>
    </physiologicalReaction>
</comment>
<dbReference type="PANTHER" id="PTHR44229:SF4">
    <property type="entry name" value="15-HYDROXYPROSTAGLANDIN DEHYDROGENASE [NAD(+)]"/>
    <property type="match status" value="1"/>
</dbReference>
<evidence type="ECO:0000256" key="6">
    <source>
        <dbReference type="ARBA" id="ARBA00041812"/>
    </source>
</evidence>
<comment type="catalytic activity">
    <reaction evidence="14">
        <text>resolvin D1 + NAD(+) = 17-oxoresolvin D1 + NADH + H(+)</text>
        <dbReference type="Rhea" id="RHEA:50128"/>
        <dbReference type="ChEBI" id="CHEBI:15378"/>
        <dbReference type="ChEBI" id="CHEBI:57540"/>
        <dbReference type="ChEBI" id="CHEBI:57945"/>
        <dbReference type="ChEBI" id="CHEBI:132079"/>
        <dbReference type="ChEBI" id="CHEBI:132081"/>
    </reaction>
    <physiologicalReaction direction="left-to-right" evidence="14">
        <dbReference type="Rhea" id="RHEA:50129"/>
    </physiologicalReaction>
</comment>
<dbReference type="PANTHER" id="PTHR44229">
    <property type="entry name" value="15-HYDROXYPROSTAGLANDIN DEHYDROGENASE [NAD(+)]"/>
    <property type="match status" value="1"/>
</dbReference>
<comment type="catalytic activity">
    <reaction evidence="17">
        <text>prostaglandin A1 + NAD(+) = 15-oxo-prostaglandin A1 + NADH + H(+)</text>
        <dbReference type="Rhea" id="RHEA:41263"/>
        <dbReference type="ChEBI" id="CHEBI:15378"/>
        <dbReference type="ChEBI" id="CHEBI:57398"/>
        <dbReference type="ChEBI" id="CHEBI:57540"/>
        <dbReference type="ChEBI" id="CHEBI:57945"/>
        <dbReference type="ChEBI" id="CHEBI:85072"/>
    </reaction>
    <physiologicalReaction direction="left-to-right" evidence="17">
        <dbReference type="Rhea" id="RHEA:41264"/>
    </physiologicalReaction>
</comment>
<comment type="catalytic activity">
    <reaction evidence="18">
        <text>prostaglandin E2 + NAD(+) = 15-oxoprostaglandin E2 + NADH + H(+)</text>
        <dbReference type="Rhea" id="RHEA:11876"/>
        <dbReference type="ChEBI" id="CHEBI:15378"/>
        <dbReference type="ChEBI" id="CHEBI:57400"/>
        <dbReference type="ChEBI" id="CHEBI:57540"/>
        <dbReference type="ChEBI" id="CHEBI:57945"/>
        <dbReference type="ChEBI" id="CHEBI:606564"/>
        <dbReference type="EC" id="1.1.1.141"/>
    </reaction>
    <physiologicalReaction direction="left-to-right" evidence="18">
        <dbReference type="Rhea" id="RHEA:11877"/>
    </physiologicalReaction>
</comment>
<comment type="catalytic activity">
    <reaction evidence="20">
        <text>(15S)-hydroxy-(5Z,8Z,11Z,13E)-eicosatetraenoate + NAD(+) = 15-oxo-(5Z,8Z,11Z,13E)-eicosatetraenoate + NADH + H(+)</text>
        <dbReference type="Rhea" id="RHEA:23260"/>
        <dbReference type="ChEBI" id="CHEBI:15378"/>
        <dbReference type="ChEBI" id="CHEBI:57409"/>
        <dbReference type="ChEBI" id="CHEBI:57410"/>
        <dbReference type="ChEBI" id="CHEBI:57540"/>
        <dbReference type="ChEBI" id="CHEBI:57945"/>
        <dbReference type="EC" id="1.1.1.232"/>
    </reaction>
    <physiologicalReaction direction="left-to-right" evidence="20">
        <dbReference type="Rhea" id="RHEA:23261"/>
    </physiologicalReaction>
</comment>
<keyword evidence="2" id="KW-0560">Oxidoreductase</keyword>
<evidence type="ECO:0000256" key="5">
    <source>
        <dbReference type="ARBA" id="ARBA00040276"/>
    </source>
</evidence>
<evidence type="ECO:0000256" key="7">
    <source>
        <dbReference type="ARBA" id="ARBA00042026"/>
    </source>
</evidence>
<evidence type="ECO:0000256" key="13">
    <source>
        <dbReference type="ARBA" id="ARBA00048144"/>
    </source>
</evidence>
<evidence type="ECO:0000256" key="21">
    <source>
        <dbReference type="ARBA" id="ARBA00049188"/>
    </source>
</evidence>
<comment type="catalytic activity">
    <reaction evidence="11">
        <text>14-hydroxy-(4Z,7Z,10Z,12E,16Z,19Z)-docosahexaenoate + NAD(+) = 14-oxo-(4Z,7Z,10Z,12E,16Z,19Z)-docosahexaenoate + NADH + H(+)</text>
        <dbReference type="Rhea" id="RHEA:48952"/>
        <dbReference type="ChEBI" id="CHEBI:15378"/>
        <dbReference type="ChEBI" id="CHEBI:57540"/>
        <dbReference type="ChEBI" id="CHEBI:57945"/>
        <dbReference type="ChEBI" id="CHEBI:90866"/>
        <dbReference type="ChEBI" id="CHEBI:90867"/>
    </reaction>
    <physiologicalReaction direction="left-to-right" evidence="11">
        <dbReference type="Rhea" id="RHEA:48953"/>
    </physiologicalReaction>
</comment>
<evidence type="ECO:0000256" key="10">
    <source>
        <dbReference type="ARBA" id="ARBA00047672"/>
    </source>
</evidence>
<evidence type="ECO:0000256" key="12">
    <source>
        <dbReference type="ARBA" id="ARBA00048140"/>
    </source>
</evidence>
<dbReference type="GO" id="GO:0016404">
    <property type="term" value="F:15-hydroxyprostaglandin dehydrogenase (NAD+) activity"/>
    <property type="evidence" value="ECO:0007669"/>
    <property type="project" value="UniProtKB-EC"/>
</dbReference>
<keyword evidence="24" id="KW-1185">Reference proteome</keyword>
<evidence type="ECO:0000256" key="22">
    <source>
        <dbReference type="RuleBase" id="RU000363"/>
    </source>
</evidence>
<dbReference type="PROSITE" id="PS00061">
    <property type="entry name" value="ADH_SHORT"/>
    <property type="match status" value="1"/>
</dbReference>
<comment type="catalytic activity">
    <reaction evidence="15">
        <text>resolvin D2 + NAD(+) = 7-oxoresolvin D2 + NADH + H(+)</text>
        <dbReference type="Rhea" id="RHEA:53584"/>
        <dbReference type="ChEBI" id="CHEBI:15378"/>
        <dbReference type="ChEBI" id="CHEBI:57540"/>
        <dbReference type="ChEBI" id="CHEBI:57945"/>
        <dbReference type="ChEBI" id="CHEBI:133367"/>
        <dbReference type="ChEBI" id="CHEBI:137497"/>
    </reaction>
    <physiologicalReaction direction="left-to-right" evidence="15">
        <dbReference type="Rhea" id="RHEA:53585"/>
    </physiologicalReaction>
</comment>
<organism evidence="23 24">
    <name type="scientific">Larinioides sclopetarius</name>
    <dbReference type="NCBI Taxonomy" id="280406"/>
    <lineage>
        <taxon>Eukaryota</taxon>
        <taxon>Metazoa</taxon>
        <taxon>Ecdysozoa</taxon>
        <taxon>Arthropoda</taxon>
        <taxon>Chelicerata</taxon>
        <taxon>Arachnida</taxon>
        <taxon>Araneae</taxon>
        <taxon>Araneomorphae</taxon>
        <taxon>Entelegynae</taxon>
        <taxon>Araneoidea</taxon>
        <taxon>Araneidae</taxon>
        <taxon>Larinioides</taxon>
    </lineage>
</organism>
<comment type="catalytic activity">
    <reaction evidence="19">
        <text>resolvin D2 + NAD(+) = 16-oxoresolvin D2 + NADH + H(+)</text>
        <dbReference type="Rhea" id="RHEA:53588"/>
        <dbReference type="ChEBI" id="CHEBI:15378"/>
        <dbReference type="ChEBI" id="CHEBI:57540"/>
        <dbReference type="ChEBI" id="CHEBI:57945"/>
        <dbReference type="ChEBI" id="CHEBI:133367"/>
        <dbReference type="ChEBI" id="CHEBI:137498"/>
    </reaction>
    <physiologicalReaction direction="left-to-right" evidence="19">
        <dbReference type="Rhea" id="RHEA:53589"/>
    </physiologicalReaction>
</comment>
<evidence type="ECO:0000313" key="23">
    <source>
        <dbReference type="EMBL" id="CAL1284466.1"/>
    </source>
</evidence>
<dbReference type="FunFam" id="3.40.50.720:FF:000149">
    <property type="entry name" value="15-hydroxyprostaglandin dehydrogenase [NAD(+)]"/>
    <property type="match status" value="1"/>
</dbReference>
<dbReference type="Pfam" id="PF00106">
    <property type="entry name" value="adh_short"/>
    <property type="match status" value="1"/>
</dbReference>
<evidence type="ECO:0000256" key="17">
    <source>
        <dbReference type="ARBA" id="ARBA00048611"/>
    </source>
</evidence>
<dbReference type="GO" id="GO:0005737">
    <property type="term" value="C:cytoplasm"/>
    <property type="evidence" value="ECO:0007669"/>
    <property type="project" value="TreeGrafter"/>
</dbReference>
<comment type="function">
    <text evidence="8">Catalyzes the NAD-dependent dehydrogenation (oxidation) of a broad array of hydroxylated polyunsaturated fatty acids (mainly eicosanoids and docosanoids, including prostaglandins, lipoxins and resolvins), yielding their corresponding keto (oxo) metabolites. Decreases the levels of the pro-proliferative prostaglandins such as prostaglandin E2 (whose activity is increased in cancer because of an increase in the expression of cyclooxygenase 2) and generates oxo-fatty acid products that can profoundly influence cell function by abrogating pro-inflammatory cytokine expression. Converts resolvins E1, D1 and D2 to their oxo products, which represents a mode of resolvin inactivation. Resolvin E1 plays important roles during the resolution phase of acute inflammation, while resolvins D1 and D2 have a unique role in obesity-induced adipose inflammation.</text>
</comment>
<comment type="catalytic activity">
    <reaction evidence="10">
        <text>resolvin D1 + NAD(+) = 8-oxoresolvin D1 + NADH + H(+)</text>
        <dbReference type="Rhea" id="RHEA:50124"/>
        <dbReference type="ChEBI" id="CHEBI:15378"/>
        <dbReference type="ChEBI" id="CHEBI:57540"/>
        <dbReference type="ChEBI" id="CHEBI:57945"/>
        <dbReference type="ChEBI" id="CHEBI:132079"/>
        <dbReference type="ChEBI" id="CHEBI:132080"/>
    </reaction>
    <physiologicalReaction direction="left-to-right" evidence="10">
        <dbReference type="Rhea" id="RHEA:50125"/>
    </physiologicalReaction>
</comment>
<dbReference type="PRINTS" id="PR00081">
    <property type="entry name" value="GDHRDH"/>
</dbReference>
<dbReference type="AlphaFoldDB" id="A0AAV2ALB3"/>
<evidence type="ECO:0000256" key="11">
    <source>
        <dbReference type="ARBA" id="ARBA00048008"/>
    </source>
</evidence>
<dbReference type="InterPro" id="IPR002347">
    <property type="entry name" value="SDR_fam"/>
</dbReference>
<dbReference type="EC" id="1.1.1.141" evidence="3"/>
<comment type="catalytic activity">
    <reaction evidence="9">
        <text>prostaglandin E1 + NAD(+) = 15-oxoprostaglandin E1 + NADH + H(+)</text>
        <dbReference type="Rhea" id="RHEA:16477"/>
        <dbReference type="ChEBI" id="CHEBI:15378"/>
        <dbReference type="ChEBI" id="CHEBI:57397"/>
        <dbReference type="ChEBI" id="CHEBI:57401"/>
        <dbReference type="ChEBI" id="CHEBI:57540"/>
        <dbReference type="ChEBI" id="CHEBI:57945"/>
    </reaction>
    <physiologicalReaction direction="left-to-right" evidence="9">
        <dbReference type="Rhea" id="RHEA:16478"/>
    </physiologicalReaction>
</comment>
<dbReference type="Gene3D" id="3.40.50.720">
    <property type="entry name" value="NAD(P)-binding Rossmann-like Domain"/>
    <property type="match status" value="1"/>
</dbReference>
<name>A0AAV2ALB3_9ARAC</name>
<comment type="catalytic activity">
    <reaction evidence="16">
        <text>lipoxin A4 + NAD(+) = 15-oxo-(5S,6R)-dihydroxy-(7E,9E,11Z,13E)-eicosatetraenoate + NADH + H(+)</text>
        <dbReference type="Rhea" id="RHEA:41572"/>
        <dbReference type="ChEBI" id="CHEBI:15378"/>
        <dbReference type="ChEBI" id="CHEBI:57540"/>
        <dbReference type="ChEBI" id="CHEBI:57945"/>
        <dbReference type="ChEBI" id="CHEBI:67026"/>
        <dbReference type="ChEBI" id="CHEBI:78311"/>
    </reaction>
    <physiologicalReaction direction="left-to-right" evidence="16">
        <dbReference type="Rhea" id="RHEA:41573"/>
    </physiologicalReaction>
</comment>
<dbReference type="SUPFAM" id="SSF51735">
    <property type="entry name" value="NAD(P)-binding Rossmann-fold domains"/>
    <property type="match status" value="1"/>
</dbReference>
<evidence type="ECO:0000256" key="2">
    <source>
        <dbReference type="ARBA" id="ARBA00023002"/>
    </source>
</evidence>
<evidence type="ECO:0000256" key="16">
    <source>
        <dbReference type="ARBA" id="ARBA00048535"/>
    </source>
</evidence>
<evidence type="ECO:0000256" key="19">
    <source>
        <dbReference type="ARBA" id="ARBA00048921"/>
    </source>
</evidence>
<gene>
    <name evidence="23" type="ORF">LARSCL_LOCUS13163</name>
</gene>
<comment type="caution">
    <text evidence="23">The sequence shown here is derived from an EMBL/GenBank/DDBJ whole genome shotgun (WGS) entry which is preliminary data.</text>
</comment>
<evidence type="ECO:0000256" key="9">
    <source>
        <dbReference type="ARBA" id="ARBA00047325"/>
    </source>
</evidence>
<proteinExistence type="inferred from homology"/>
<dbReference type="Proteomes" id="UP001497382">
    <property type="component" value="Unassembled WGS sequence"/>
</dbReference>
<comment type="similarity">
    <text evidence="1 22">Belongs to the short-chain dehydrogenases/reductases (SDR) family.</text>
</comment>
<evidence type="ECO:0000256" key="20">
    <source>
        <dbReference type="ARBA" id="ARBA00049151"/>
    </source>
</evidence>
<reference evidence="23 24" key="1">
    <citation type="submission" date="2024-04" db="EMBL/GenBank/DDBJ databases">
        <authorList>
            <person name="Rising A."/>
            <person name="Reimegard J."/>
            <person name="Sonavane S."/>
            <person name="Akerstrom W."/>
            <person name="Nylinder S."/>
            <person name="Hedman E."/>
            <person name="Kallberg Y."/>
        </authorList>
    </citation>
    <scope>NUCLEOTIDE SEQUENCE [LARGE SCALE GENOMIC DNA]</scope>
</reference>
<dbReference type="InterPro" id="IPR036291">
    <property type="entry name" value="NAD(P)-bd_dom_sf"/>
</dbReference>
<evidence type="ECO:0000256" key="4">
    <source>
        <dbReference type="ARBA" id="ARBA00039060"/>
    </source>
</evidence>
<protein>
    <recommendedName>
        <fullName evidence="5">15-hydroxyprostaglandin dehydrogenase [NAD(+)]</fullName>
        <ecNumber evidence="3">1.1.1.141</ecNumber>
        <ecNumber evidence="4">1.1.1.232</ecNumber>
    </recommendedName>
    <alternativeName>
        <fullName evidence="7">Eicosanoid/docosanoid dehydrogenase [NAD(+)]</fullName>
    </alternativeName>
    <alternativeName>
        <fullName evidence="6">Prostaglandin dehydrogenase 1</fullName>
    </alternativeName>
</protein>
<evidence type="ECO:0000256" key="14">
    <source>
        <dbReference type="ARBA" id="ARBA00048170"/>
    </source>
</evidence>